<evidence type="ECO:0000313" key="10">
    <source>
        <dbReference type="Proteomes" id="UP000016088"/>
    </source>
</evidence>
<dbReference type="Proteomes" id="UP000016088">
    <property type="component" value="Unassembled WGS sequence"/>
</dbReference>
<keyword evidence="3" id="KW-0808">Transferase</keyword>
<dbReference type="Pfam" id="PF00069">
    <property type="entry name" value="Pkinase"/>
    <property type="match status" value="2"/>
</dbReference>
<protein>
    <recommendedName>
        <fullName evidence="1">non-specific serine/threonine protein kinase</fullName>
        <ecNumber evidence="1">2.7.11.1</ecNumber>
    </recommendedName>
</protein>
<dbReference type="GO" id="GO:0042802">
    <property type="term" value="F:identical protein binding"/>
    <property type="evidence" value="ECO:0007669"/>
    <property type="project" value="EnsemblFungi"/>
</dbReference>
<keyword evidence="4" id="KW-0547">Nucleotide-binding</keyword>
<dbReference type="CDD" id="cd14019">
    <property type="entry name" value="STKc_Cdc7"/>
    <property type="match status" value="1"/>
</dbReference>
<dbReference type="Gene3D" id="1.10.510.10">
    <property type="entry name" value="Transferase(Phosphotransferase) domain 1"/>
    <property type="match status" value="1"/>
</dbReference>
<feature type="compositionally biased region" description="Acidic residues" evidence="7">
    <location>
        <begin position="20"/>
        <end position="35"/>
    </location>
</feature>
<dbReference type="InterPro" id="IPR000719">
    <property type="entry name" value="Prot_kinase_dom"/>
</dbReference>
<feature type="domain" description="Protein kinase" evidence="8">
    <location>
        <begin position="71"/>
        <end position="438"/>
    </location>
</feature>
<dbReference type="InterPro" id="IPR008271">
    <property type="entry name" value="Ser/Thr_kinase_AS"/>
</dbReference>
<keyword evidence="10" id="KW-1185">Reference proteome</keyword>
<evidence type="ECO:0000256" key="3">
    <source>
        <dbReference type="ARBA" id="ARBA00022679"/>
    </source>
</evidence>
<evidence type="ECO:0000313" key="9">
    <source>
        <dbReference type="EMBL" id="EPX72394.1"/>
    </source>
</evidence>
<dbReference type="EMBL" id="KE503207">
    <property type="protein sequence ID" value="EPX72394.1"/>
    <property type="molecule type" value="Genomic_DNA"/>
</dbReference>
<dbReference type="RefSeq" id="XP_013018032.1">
    <property type="nucleotide sequence ID" value="XM_013162578.1"/>
</dbReference>
<dbReference type="GO" id="GO:0000785">
    <property type="term" value="C:chromatin"/>
    <property type="evidence" value="ECO:0007669"/>
    <property type="project" value="EnsemblFungi"/>
</dbReference>
<dbReference type="GO" id="GO:0045739">
    <property type="term" value="P:positive regulation of DNA repair"/>
    <property type="evidence" value="ECO:0007669"/>
    <property type="project" value="EnsemblFungi"/>
</dbReference>
<dbReference type="InterPro" id="IPR011009">
    <property type="entry name" value="Kinase-like_dom_sf"/>
</dbReference>
<feature type="region of interest" description="Disordered" evidence="7">
    <location>
        <begin position="1"/>
        <end position="54"/>
    </location>
</feature>
<evidence type="ECO:0000256" key="5">
    <source>
        <dbReference type="ARBA" id="ARBA00022777"/>
    </source>
</evidence>
<dbReference type="EC" id="2.7.11.1" evidence="1"/>
<dbReference type="PANTHER" id="PTHR44167">
    <property type="entry name" value="OVARIAN-SPECIFIC SERINE/THREONINE-PROTEIN KINASE LOK-RELATED"/>
    <property type="match status" value="1"/>
</dbReference>
<evidence type="ECO:0000256" key="6">
    <source>
        <dbReference type="ARBA" id="ARBA00022840"/>
    </source>
</evidence>
<dbReference type="OMA" id="QGFTMEK"/>
<name>S9RE83_SCHOY</name>
<dbReference type="GO" id="GO:0006270">
    <property type="term" value="P:DNA replication initiation"/>
    <property type="evidence" value="ECO:0007669"/>
    <property type="project" value="EnsemblFungi"/>
</dbReference>
<sequence length="510" mass="58200">MSSVVTKQSEKLDASKQAADVDDIDECEATDIDEEKSDKYEMMESRADVPEQDREEMEEIINVFDGLENQYKLMEKIGEGTFSSVYKAEDLKYYDYINDWDIDSKGLTNQPTLEGSSNEGAISPIKRKPKFVAIKKIYATSSPMRILNELEILYLLRGIDTIAPLITALRNEDQVLLILPYYQHTDFRQFYSNFSYKEMSAYFRCLFSALTACEAMQVMHRDIKPSNFLFNVERKHGVLVDFGLAEHCSLPVPKNCPCASSDTANLARESYKDYEPALGYVKNDTRPSKRANRAGTRGFRAPEVLLKCPVQTTKIDIWSAGVILLSFLTKRFPMFNSKDDVDALMEIACIFGKNEMRQVAALHGCAFETNVTTLTEKRVNFRKLILWASCGSASIYKEKLMHKPSIEESVCLDFLERCLELDCNKRITACEAMAHDFLYLDDPTFPFSFQRNDANLDKPRFNSPSMENDSTETTQHFSRILKDGEDNDSSMQEISDLKRKRPSDSIDGNL</sequence>
<dbReference type="PROSITE" id="PS50011">
    <property type="entry name" value="PROTEIN_KINASE_DOM"/>
    <property type="match status" value="1"/>
</dbReference>
<dbReference type="GO" id="GO:0000727">
    <property type="term" value="P:double-strand break repair via break-induced replication"/>
    <property type="evidence" value="ECO:0007669"/>
    <property type="project" value="EnsemblFungi"/>
</dbReference>
<evidence type="ECO:0000259" key="8">
    <source>
        <dbReference type="PROSITE" id="PS50011"/>
    </source>
</evidence>
<dbReference type="GO" id="GO:0000775">
    <property type="term" value="C:chromosome, centromeric region"/>
    <property type="evidence" value="ECO:0007669"/>
    <property type="project" value="EnsemblFungi"/>
</dbReference>
<dbReference type="eggNOG" id="KOG1167">
    <property type="taxonomic scope" value="Eukaryota"/>
</dbReference>
<keyword evidence="6" id="KW-0067">ATP-binding</keyword>
<dbReference type="GO" id="GO:0001100">
    <property type="term" value="P:negative regulation of exit from mitosis"/>
    <property type="evidence" value="ECO:0007669"/>
    <property type="project" value="EnsemblFungi"/>
</dbReference>
<dbReference type="GO" id="GO:0004674">
    <property type="term" value="F:protein serine/threonine kinase activity"/>
    <property type="evidence" value="ECO:0007669"/>
    <property type="project" value="UniProtKB-KW"/>
</dbReference>
<dbReference type="SMART" id="SM00220">
    <property type="entry name" value="S_TKc"/>
    <property type="match status" value="1"/>
</dbReference>
<dbReference type="GeneID" id="25029142"/>
<accession>S9RE83</accession>
<evidence type="ECO:0000256" key="2">
    <source>
        <dbReference type="ARBA" id="ARBA00022527"/>
    </source>
</evidence>
<dbReference type="GO" id="GO:1902977">
    <property type="term" value="P:mitotic DNA replication preinitiation complex assembly"/>
    <property type="evidence" value="ECO:0007669"/>
    <property type="project" value="EnsemblFungi"/>
</dbReference>
<dbReference type="GO" id="GO:0033314">
    <property type="term" value="P:mitotic DNA replication checkpoint signaling"/>
    <property type="evidence" value="ECO:0007669"/>
    <property type="project" value="EnsemblFungi"/>
</dbReference>
<feature type="compositionally biased region" description="Basic and acidic residues" evidence="7">
    <location>
        <begin position="36"/>
        <end position="52"/>
    </location>
</feature>
<dbReference type="GO" id="GO:1905263">
    <property type="term" value="P:positive regulation of meiotic DNA double-strand break formation involved in reciprocal meiotic recombination"/>
    <property type="evidence" value="ECO:0007669"/>
    <property type="project" value="EnsemblFungi"/>
</dbReference>
<dbReference type="VEuPathDB" id="FungiDB:SOCG_00158"/>
<dbReference type="GO" id="GO:1903468">
    <property type="term" value="P:positive regulation of DNA replication initiation"/>
    <property type="evidence" value="ECO:0007669"/>
    <property type="project" value="EnsemblFungi"/>
</dbReference>
<dbReference type="PROSITE" id="PS00108">
    <property type="entry name" value="PROTEIN_KINASE_ST"/>
    <property type="match status" value="1"/>
</dbReference>
<feature type="compositionally biased region" description="Polar residues" evidence="7">
    <location>
        <begin position="462"/>
        <end position="477"/>
    </location>
</feature>
<dbReference type="GO" id="GO:0006279">
    <property type="term" value="P:premeiotic DNA replication"/>
    <property type="evidence" value="ECO:0007669"/>
    <property type="project" value="EnsemblFungi"/>
</dbReference>
<evidence type="ECO:0000256" key="1">
    <source>
        <dbReference type="ARBA" id="ARBA00012513"/>
    </source>
</evidence>
<keyword evidence="5 9" id="KW-0418">Kinase</keyword>
<dbReference type="GO" id="GO:0000082">
    <property type="term" value="P:G1/S transition of mitotic cell cycle"/>
    <property type="evidence" value="ECO:0007669"/>
    <property type="project" value="EnsemblFungi"/>
</dbReference>
<feature type="region of interest" description="Disordered" evidence="7">
    <location>
        <begin position="458"/>
        <end position="510"/>
    </location>
</feature>
<dbReference type="GO" id="GO:0005524">
    <property type="term" value="F:ATP binding"/>
    <property type="evidence" value="ECO:0007669"/>
    <property type="project" value="UniProtKB-KW"/>
</dbReference>
<organism evidence="9 10">
    <name type="scientific">Schizosaccharomyces octosporus (strain yFS286)</name>
    <name type="common">Fission yeast</name>
    <name type="synonym">Octosporomyces octosporus</name>
    <dbReference type="NCBI Taxonomy" id="483514"/>
    <lineage>
        <taxon>Eukaryota</taxon>
        <taxon>Fungi</taxon>
        <taxon>Dikarya</taxon>
        <taxon>Ascomycota</taxon>
        <taxon>Taphrinomycotina</taxon>
        <taxon>Schizosaccharomycetes</taxon>
        <taxon>Schizosaccharomycetales</taxon>
        <taxon>Schizosaccharomycetaceae</taxon>
        <taxon>Schizosaccharomyces</taxon>
    </lineage>
</organism>
<dbReference type="PANTHER" id="PTHR44167:SF23">
    <property type="entry name" value="CDC7 KINASE, ISOFORM A-RELATED"/>
    <property type="match status" value="1"/>
</dbReference>
<dbReference type="OrthoDB" id="10020333at2759"/>
<dbReference type="Gene3D" id="3.30.200.20">
    <property type="entry name" value="Phosphorylase Kinase, domain 1"/>
    <property type="match status" value="1"/>
</dbReference>
<evidence type="ECO:0000256" key="7">
    <source>
        <dbReference type="SAM" id="MobiDB-lite"/>
    </source>
</evidence>
<dbReference type="SUPFAM" id="SSF56112">
    <property type="entry name" value="Protein kinase-like (PK-like)"/>
    <property type="match status" value="1"/>
</dbReference>
<dbReference type="GO" id="GO:0060903">
    <property type="term" value="P:positive regulation of meiosis I"/>
    <property type="evidence" value="ECO:0007669"/>
    <property type="project" value="EnsemblFungi"/>
</dbReference>
<proteinExistence type="predicted"/>
<dbReference type="GO" id="GO:0031573">
    <property type="term" value="P:mitotic intra-S DNA damage checkpoint signaling"/>
    <property type="evidence" value="ECO:0007669"/>
    <property type="project" value="EnsemblFungi"/>
</dbReference>
<evidence type="ECO:0000256" key="4">
    <source>
        <dbReference type="ARBA" id="ARBA00022741"/>
    </source>
</evidence>
<reference evidence="9 10" key="1">
    <citation type="journal article" date="2011" name="Science">
        <title>Comparative functional genomics of the fission yeasts.</title>
        <authorList>
            <person name="Rhind N."/>
            <person name="Chen Z."/>
            <person name="Yassour M."/>
            <person name="Thompson D.A."/>
            <person name="Haas B.J."/>
            <person name="Habib N."/>
            <person name="Wapinski I."/>
            <person name="Roy S."/>
            <person name="Lin M.F."/>
            <person name="Heiman D.I."/>
            <person name="Young S.K."/>
            <person name="Furuya K."/>
            <person name="Guo Y."/>
            <person name="Pidoux A."/>
            <person name="Chen H.M."/>
            <person name="Robbertse B."/>
            <person name="Goldberg J.M."/>
            <person name="Aoki K."/>
            <person name="Bayne E.H."/>
            <person name="Berlin A.M."/>
            <person name="Desjardins C.A."/>
            <person name="Dobbs E."/>
            <person name="Dukaj L."/>
            <person name="Fan L."/>
            <person name="FitzGerald M.G."/>
            <person name="French C."/>
            <person name="Gujja S."/>
            <person name="Hansen K."/>
            <person name="Keifenheim D."/>
            <person name="Levin J.Z."/>
            <person name="Mosher R.A."/>
            <person name="Mueller C.A."/>
            <person name="Pfiffner J."/>
            <person name="Priest M."/>
            <person name="Russ C."/>
            <person name="Smialowska A."/>
            <person name="Swoboda P."/>
            <person name="Sykes S.M."/>
            <person name="Vaughn M."/>
            <person name="Vengrova S."/>
            <person name="Yoder R."/>
            <person name="Zeng Q."/>
            <person name="Allshire R."/>
            <person name="Baulcombe D."/>
            <person name="Birren B.W."/>
            <person name="Brown W."/>
            <person name="Ekwall K."/>
            <person name="Kellis M."/>
            <person name="Leatherwood J."/>
            <person name="Levin H."/>
            <person name="Margalit H."/>
            <person name="Martienssen R."/>
            <person name="Nieduszynski C.A."/>
            <person name="Spatafora J.W."/>
            <person name="Friedman N."/>
            <person name="Dalgaard J.Z."/>
            <person name="Baumann P."/>
            <person name="Niki H."/>
            <person name="Regev A."/>
            <person name="Nusbaum C."/>
        </authorList>
    </citation>
    <scope>NUCLEOTIDE SEQUENCE [LARGE SCALE GENOMIC DNA]</scope>
    <source>
        <strain evidence="10">yFS286</strain>
    </source>
</reference>
<dbReference type="GO" id="GO:0031431">
    <property type="term" value="C:Dbf4-dependent protein kinase complex"/>
    <property type="evidence" value="ECO:0007669"/>
    <property type="project" value="EnsemblFungi"/>
</dbReference>
<dbReference type="HOGENOM" id="CLU_000288_118_2_1"/>
<dbReference type="GO" id="GO:1904968">
    <property type="term" value="P:positive regulation of spindle attachment to meiosis I kinetochore"/>
    <property type="evidence" value="ECO:0007669"/>
    <property type="project" value="EnsemblFungi"/>
</dbReference>
<gene>
    <name evidence="9" type="ORF">SOCG_00158</name>
</gene>
<dbReference type="GO" id="GO:1905342">
    <property type="term" value="P:positive regulation of protein localization to kinetochore"/>
    <property type="evidence" value="ECO:0007669"/>
    <property type="project" value="EnsemblFungi"/>
</dbReference>
<dbReference type="GO" id="GO:0031503">
    <property type="term" value="P:protein-containing complex localization"/>
    <property type="evidence" value="ECO:0007669"/>
    <property type="project" value="EnsemblFungi"/>
</dbReference>
<keyword evidence="2" id="KW-0723">Serine/threonine-protein kinase</keyword>
<dbReference type="AlphaFoldDB" id="S9RE83"/>